<dbReference type="Pfam" id="PF13843">
    <property type="entry name" value="DDE_Tnp_1_7"/>
    <property type="match status" value="1"/>
</dbReference>
<dbReference type="Proteomes" id="UP000735302">
    <property type="component" value="Unassembled WGS sequence"/>
</dbReference>
<sequence>MGDPNLRHPTGESGPEKLGTPGQMPRSSRVSVNQARNLILEWIGDNDRSTSSDEETGDTRQEVELDLDFDSDTDESSDDDSATPSRSKRPCKGKASAAVRAKGNSKSRSSTYRVPQAGDSNVDLINNSDRAAAASNEPEWLQIEHDETRNNFRFAPPFTGVCDQVNENFTPFDFLSLLVDNEVKETLIKSINEFAERLSLDEMIIGFKGRWAFKQFNSSKPKKYHIKTFGLCDSATGFYTTKELVTYLLAKQFYQTGNLNTNRKGFPPEVKNASLAHREIRFFMNSTKTIECILFRDKKAKKHVTVVSTQANTDTVMIKNTEKPAIINDYNHYMNGCDKLDQMVNYFGMQNRRAKKWWRKLFFWILEIAQYNAYIFYVLSRPQGTPKSSLKNFKRQIVKQMLEAAAVELPNHPERVMINRRGGRPSQAQALERLQGMHLPLYDVVCSTTEKRVRTHFYCSGCSVKTYLHPKECFYTYHTKVNL</sequence>
<protein>
    <submittedName>
        <fullName evidence="3">PiggyBac transposable element-derived protein 4</fullName>
    </submittedName>
</protein>
<dbReference type="AlphaFoldDB" id="A0AAV4BHV3"/>
<gene>
    <name evidence="3" type="ORF">PoB_004441400</name>
</gene>
<evidence type="ECO:0000313" key="3">
    <source>
        <dbReference type="EMBL" id="GFO17909.1"/>
    </source>
</evidence>
<dbReference type="PANTHER" id="PTHR46599">
    <property type="entry name" value="PIGGYBAC TRANSPOSABLE ELEMENT-DERIVED PROTEIN 4"/>
    <property type="match status" value="1"/>
</dbReference>
<dbReference type="InterPro" id="IPR029526">
    <property type="entry name" value="PGBD"/>
</dbReference>
<evidence type="ECO:0000259" key="2">
    <source>
        <dbReference type="Pfam" id="PF13843"/>
    </source>
</evidence>
<organism evidence="3 4">
    <name type="scientific">Plakobranchus ocellatus</name>
    <dbReference type="NCBI Taxonomy" id="259542"/>
    <lineage>
        <taxon>Eukaryota</taxon>
        <taxon>Metazoa</taxon>
        <taxon>Spiralia</taxon>
        <taxon>Lophotrochozoa</taxon>
        <taxon>Mollusca</taxon>
        <taxon>Gastropoda</taxon>
        <taxon>Heterobranchia</taxon>
        <taxon>Euthyneura</taxon>
        <taxon>Panpulmonata</taxon>
        <taxon>Sacoglossa</taxon>
        <taxon>Placobranchoidea</taxon>
        <taxon>Plakobranchidae</taxon>
        <taxon>Plakobranchus</taxon>
    </lineage>
</organism>
<feature type="compositionally biased region" description="Polar residues" evidence="1">
    <location>
        <begin position="25"/>
        <end position="36"/>
    </location>
</feature>
<name>A0AAV4BHV3_9GAST</name>
<evidence type="ECO:0000313" key="4">
    <source>
        <dbReference type="Proteomes" id="UP000735302"/>
    </source>
</evidence>
<feature type="region of interest" description="Disordered" evidence="1">
    <location>
        <begin position="1"/>
        <end position="123"/>
    </location>
</feature>
<reference evidence="3 4" key="1">
    <citation type="journal article" date="2021" name="Elife">
        <title>Chloroplast acquisition without the gene transfer in kleptoplastic sea slugs, Plakobranchus ocellatus.</title>
        <authorList>
            <person name="Maeda T."/>
            <person name="Takahashi S."/>
            <person name="Yoshida T."/>
            <person name="Shimamura S."/>
            <person name="Takaki Y."/>
            <person name="Nagai Y."/>
            <person name="Toyoda A."/>
            <person name="Suzuki Y."/>
            <person name="Arimoto A."/>
            <person name="Ishii H."/>
            <person name="Satoh N."/>
            <person name="Nishiyama T."/>
            <person name="Hasebe M."/>
            <person name="Maruyama T."/>
            <person name="Minagawa J."/>
            <person name="Obokata J."/>
            <person name="Shigenobu S."/>
        </authorList>
    </citation>
    <scope>NUCLEOTIDE SEQUENCE [LARGE SCALE GENOMIC DNA]</scope>
</reference>
<feature type="compositionally biased region" description="Basic and acidic residues" evidence="1">
    <location>
        <begin position="1"/>
        <end position="10"/>
    </location>
</feature>
<feature type="compositionally biased region" description="Polar residues" evidence="1">
    <location>
        <begin position="104"/>
        <end position="113"/>
    </location>
</feature>
<feature type="compositionally biased region" description="Basic and acidic residues" evidence="1">
    <location>
        <begin position="45"/>
        <end position="63"/>
    </location>
</feature>
<accession>A0AAV4BHV3</accession>
<comment type="caution">
    <text evidence="3">The sequence shown here is derived from an EMBL/GenBank/DDBJ whole genome shotgun (WGS) entry which is preliminary data.</text>
</comment>
<feature type="domain" description="PiggyBac transposable element-derived protein" evidence="2">
    <location>
        <begin position="238"/>
        <end position="374"/>
    </location>
</feature>
<evidence type="ECO:0000256" key="1">
    <source>
        <dbReference type="SAM" id="MobiDB-lite"/>
    </source>
</evidence>
<keyword evidence="4" id="KW-1185">Reference proteome</keyword>
<dbReference type="PANTHER" id="PTHR46599:SF3">
    <property type="entry name" value="PIGGYBAC TRANSPOSABLE ELEMENT-DERIVED PROTEIN 4"/>
    <property type="match status" value="1"/>
</dbReference>
<dbReference type="EMBL" id="BLXT01004907">
    <property type="protein sequence ID" value="GFO17909.1"/>
    <property type="molecule type" value="Genomic_DNA"/>
</dbReference>
<proteinExistence type="predicted"/>
<feature type="compositionally biased region" description="Acidic residues" evidence="1">
    <location>
        <begin position="64"/>
        <end position="81"/>
    </location>
</feature>